<feature type="transmembrane region" description="Helical" evidence="1">
    <location>
        <begin position="48"/>
        <end position="71"/>
    </location>
</feature>
<reference evidence="2 3" key="1">
    <citation type="journal article" date="2005" name="Proc. Natl. Acad. Sci. U.S.A.">
        <title>Whole genome sequence of Staphylococcus saprophyticus reveals the pathogenesis of uncomplicated urinary tract infection.</title>
        <authorList>
            <person name="Kuroda M."/>
            <person name="Yamashita A."/>
            <person name="Hirakawa H."/>
            <person name="Kumano M."/>
            <person name="Morikawa K."/>
            <person name="Higashide M."/>
            <person name="Maruyama A."/>
            <person name="Inose Y."/>
            <person name="Matoba K."/>
            <person name="Toh H."/>
            <person name="Kuhara S."/>
            <person name="Hattori M."/>
            <person name="Ohta T."/>
        </authorList>
    </citation>
    <scope>NUCLEOTIDE SEQUENCE [LARGE SCALE GENOMIC DNA]</scope>
    <source>
        <strain evidence="3">ATCC 15305 / DSM 20229 / NCIMB 8711 / NCTC 7292 / S-41</strain>
    </source>
</reference>
<dbReference type="GeneID" id="3616567"/>
<feature type="transmembrane region" description="Helical" evidence="1">
    <location>
        <begin position="6"/>
        <end position="28"/>
    </location>
</feature>
<dbReference type="KEGG" id="ssp:SSP2321"/>
<accession>Q49UV0</accession>
<dbReference type="Proteomes" id="UP000006371">
    <property type="component" value="Chromosome"/>
</dbReference>
<gene>
    <name evidence="2" type="ordered locus">SSP2321</name>
</gene>
<dbReference type="EMBL" id="AP008934">
    <property type="protein sequence ID" value="BAE19466.1"/>
    <property type="molecule type" value="Genomic_DNA"/>
</dbReference>
<dbReference type="AlphaFoldDB" id="Q49UV0"/>
<sequence length="73" mass="8540">MHLPIPIAIVLGIIFVILYTYIGMKLTLKHHNHKRKHYNVEPMSKLRIYVEAFFFVLAGISFVSLLIYIGYFS</sequence>
<dbReference type="PATRIC" id="fig|342451.11.peg.2310"/>
<keyword evidence="3" id="KW-1185">Reference proteome</keyword>
<name>Q49UV0_STAS1</name>
<evidence type="ECO:0000256" key="1">
    <source>
        <dbReference type="SAM" id="Phobius"/>
    </source>
</evidence>
<dbReference type="DNASU" id="3616567"/>
<keyword evidence="1" id="KW-1133">Transmembrane helix</keyword>
<dbReference type="RefSeq" id="WP_011303922.1">
    <property type="nucleotide sequence ID" value="NC_007350.1"/>
</dbReference>
<organism evidence="2 3">
    <name type="scientific">Staphylococcus saprophyticus subsp. saprophyticus (strain ATCC 15305 / DSM 20229 / NCIMB 8711 / NCTC 7292 / S-41)</name>
    <dbReference type="NCBI Taxonomy" id="342451"/>
    <lineage>
        <taxon>Bacteria</taxon>
        <taxon>Bacillati</taxon>
        <taxon>Bacillota</taxon>
        <taxon>Bacilli</taxon>
        <taxon>Bacillales</taxon>
        <taxon>Staphylococcaceae</taxon>
        <taxon>Staphylococcus</taxon>
    </lineage>
</organism>
<keyword evidence="1" id="KW-0472">Membrane</keyword>
<proteinExistence type="predicted"/>
<dbReference type="HOGENOM" id="CLU_2703058_0_0_9"/>
<evidence type="ECO:0000313" key="2">
    <source>
        <dbReference type="EMBL" id="BAE19466.1"/>
    </source>
</evidence>
<evidence type="ECO:0000313" key="3">
    <source>
        <dbReference type="Proteomes" id="UP000006371"/>
    </source>
</evidence>
<keyword evidence="1" id="KW-0812">Transmembrane</keyword>
<protein>
    <submittedName>
        <fullName evidence="2">Uncharacterized protein</fullName>
    </submittedName>
</protein>